<organism evidence="1 2">
    <name type="scientific">Candidatus Mailhella merdigallinarum</name>
    <dbReference type="NCBI Taxonomy" id="2838658"/>
    <lineage>
        <taxon>Bacteria</taxon>
        <taxon>Pseudomonadati</taxon>
        <taxon>Thermodesulfobacteriota</taxon>
        <taxon>Desulfovibrionia</taxon>
        <taxon>Desulfovibrionales</taxon>
        <taxon>Desulfovibrionaceae</taxon>
        <taxon>Mailhella</taxon>
    </lineage>
</organism>
<reference evidence="1" key="1">
    <citation type="journal article" date="2021" name="PeerJ">
        <title>Extensive microbial diversity within the chicken gut microbiome revealed by metagenomics and culture.</title>
        <authorList>
            <person name="Gilroy R."/>
            <person name="Ravi A."/>
            <person name="Getino M."/>
            <person name="Pursley I."/>
            <person name="Horton D.L."/>
            <person name="Alikhan N.F."/>
            <person name="Baker D."/>
            <person name="Gharbi K."/>
            <person name="Hall N."/>
            <person name="Watson M."/>
            <person name="Adriaenssens E.M."/>
            <person name="Foster-Nyarko E."/>
            <person name="Jarju S."/>
            <person name="Secka A."/>
            <person name="Antonio M."/>
            <person name="Oren A."/>
            <person name="Chaudhuri R.R."/>
            <person name="La Ragione R."/>
            <person name="Hildebrand F."/>
            <person name="Pallen M.J."/>
        </authorList>
    </citation>
    <scope>NUCLEOTIDE SEQUENCE</scope>
    <source>
        <strain evidence="1">CHK186-16707</strain>
    </source>
</reference>
<evidence type="ECO:0000313" key="1">
    <source>
        <dbReference type="EMBL" id="HJA07942.1"/>
    </source>
</evidence>
<dbReference type="SUPFAM" id="SSF53335">
    <property type="entry name" value="S-adenosyl-L-methionine-dependent methyltransferases"/>
    <property type="match status" value="1"/>
</dbReference>
<sequence>MLFLTFNLWLKPKGFGLLDGHCSNILFQDAMPPKWCDLGTIVPPNNFNPFLGVEEFSGRTYPLLPVPATAAPKNPCLGEPARSAATTGITHALARLLLPDLNLSLSSDRKALVSALLKFVENLQFSEQATAWSDYHPIQEFQPDIPGHQVFFHIFKAIQPQKVVDLGANAGFFSRYMASQGAEVLAVEPDEPAVMHRHRRLRVTKCIYPLKLLLAPVGQADCRPGDLAVALALPHHLFFYRTLPLEIYLVKLLASYTTQNLLAEYRNGLPYPLAYPPGTPCGLNTTCHS</sequence>
<reference evidence="1" key="2">
    <citation type="submission" date="2021-04" db="EMBL/GenBank/DDBJ databases">
        <authorList>
            <person name="Gilroy R."/>
        </authorList>
    </citation>
    <scope>NUCLEOTIDE SEQUENCE</scope>
    <source>
        <strain evidence="1">CHK186-16707</strain>
    </source>
</reference>
<accession>A0A9D2HAZ9</accession>
<dbReference type="Proteomes" id="UP000824225">
    <property type="component" value="Unassembled WGS sequence"/>
</dbReference>
<protein>
    <recommendedName>
        <fullName evidence="3">FkbM family methyltransferase</fullName>
    </recommendedName>
</protein>
<dbReference type="AlphaFoldDB" id="A0A9D2HAZ9"/>
<comment type="caution">
    <text evidence="1">The sequence shown here is derived from an EMBL/GenBank/DDBJ whole genome shotgun (WGS) entry which is preliminary data.</text>
</comment>
<evidence type="ECO:0000313" key="2">
    <source>
        <dbReference type="Proteomes" id="UP000824225"/>
    </source>
</evidence>
<proteinExistence type="predicted"/>
<dbReference type="CDD" id="cd02440">
    <property type="entry name" value="AdoMet_MTases"/>
    <property type="match status" value="1"/>
</dbReference>
<gene>
    <name evidence="1" type="ORF">H9962_01950</name>
</gene>
<dbReference type="Gene3D" id="3.40.50.150">
    <property type="entry name" value="Vaccinia Virus protein VP39"/>
    <property type="match status" value="1"/>
</dbReference>
<name>A0A9D2HAZ9_9BACT</name>
<dbReference type="InterPro" id="IPR029063">
    <property type="entry name" value="SAM-dependent_MTases_sf"/>
</dbReference>
<dbReference type="EMBL" id="DXAN01000003">
    <property type="protein sequence ID" value="HJA07942.1"/>
    <property type="molecule type" value="Genomic_DNA"/>
</dbReference>
<evidence type="ECO:0008006" key="3">
    <source>
        <dbReference type="Google" id="ProtNLM"/>
    </source>
</evidence>